<evidence type="ECO:0000256" key="6">
    <source>
        <dbReference type="ARBA" id="ARBA00022982"/>
    </source>
</evidence>
<evidence type="ECO:0000259" key="12">
    <source>
        <dbReference type="PROSITE" id="PS51007"/>
    </source>
</evidence>
<keyword evidence="7 9" id="KW-0408">Iron</keyword>
<feature type="binding site" description="axial binding residue" evidence="9">
    <location>
        <position position="92"/>
    </location>
    <ligand>
        <name>heme c</name>
        <dbReference type="ChEBI" id="CHEBI:61717"/>
        <label>1</label>
    </ligand>
    <ligandPart>
        <name>Fe</name>
        <dbReference type="ChEBI" id="CHEBI:18248"/>
    </ligandPart>
</feature>
<keyword evidence="2" id="KW-0813">Transport</keyword>
<evidence type="ECO:0000256" key="5">
    <source>
        <dbReference type="ARBA" id="ARBA00022764"/>
    </source>
</evidence>
<feature type="binding site" description="covalent" evidence="8">
    <location>
        <position position="152"/>
    </location>
    <ligand>
        <name>heme c</name>
        <dbReference type="ChEBI" id="CHEBI:61717"/>
        <label>2</label>
    </ligand>
</feature>
<dbReference type="PROSITE" id="PS51007">
    <property type="entry name" value="CYTC"/>
    <property type="match status" value="2"/>
</dbReference>
<dbReference type="AlphaFoldDB" id="A0A6I4TIZ9"/>
<comment type="caution">
    <text evidence="13">The sequence shown here is derived from an EMBL/GenBank/DDBJ whole genome shotgun (WGS) entry which is preliminary data.</text>
</comment>
<dbReference type="GO" id="GO:0009055">
    <property type="term" value="F:electron transfer activity"/>
    <property type="evidence" value="ECO:0007669"/>
    <property type="project" value="InterPro"/>
</dbReference>
<dbReference type="PANTHER" id="PTHR33751:SF9">
    <property type="entry name" value="CYTOCHROME C4"/>
    <property type="match status" value="1"/>
</dbReference>
<feature type="binding site" description="covalent" evidence="8">
    <location>
        <position position="49"/>
    </location>
    <ligand>
        <name>heme c</name>
        <dbReference type="ChEBI" id="CHEBI:61717"/>
        <label>1</label>
    </ligand>
</feature>
<dbReference type="InterPro" id="IPR036909">
    <property type="entry name" value="Cyt_c-like_dom_sf"/>
</dbReference>
<gene>
    <name evidence="13" type="ORF">GRI40_12415</name>
</gene>
<accession>A0A6I4TIZ9</accession>
<feature type="binding site" description="axial binding residue" evidence="9">
    <location>
        <position position="153"/>
    </location>
    <ligand>
        <name>heme c</name>
        <dbReference type="ChEBI" id="CHEBI:61717"/>
        <label>2</label>
    </ligand>
    <ligandPart>
        <name>Fe</name>
        <dbReference type="ChEBI" id="CHEBI:18248"/>
    </ligandPart>
</feature>
<feature type="binding site" description="axial binding residue" evidence="9">
    <location>
        <position position="53"/>
    </location>
    <ligand>
        <name>heme c</name>
        <dbReference type="ChEBI" id="CHEBI:61717"/>
        <label>1</label>
    </ligand>
    <ligandPart>
        <name>Fe</name>
        <dbReference type="ChEBI" id="CHEBI:18248"/>
    </ligandPart>
</feature>
<evidence type="ECO:0000256" key="3">
    <source>
        <dbReference type="ARBA" id="ARBA00022617"/>
    </source>
</evidence>
<proteinExistence type="predicted"/>
<sequence length="241" mass="24593">MGRTASFLAGTLAAALLAACAPSPVADGFEANGEVIAMGGGAAGVTAACVTCHGINGQGDGNRAPRIAGLDPGYAARQLVHFETGARRHPQMEWISRQLGMEARQKVVAYYAALPAPDRPASGRSPAPVDCAAAVLYHVGAPARGVASCASCHGSDGAGNAGNPPLSGQPAPYLAHQLDAWANGKRYGDGGEAMIRISRRLSHRERQAVADYAARLRDGGASPTVPAACLRTHRPDRPGGA</sequence>
<dbReference type="Gene3D" id="1.10.760.10">
    <property type="entry name" value="Cytochrome c-like domain"/>
    <property type="match status" value="2"/>
</dbReference>
<protein>
    <submittedName>
        <fullName evidence="13">C-type cytochrome</fullName>
    </submittedName>
</protein>
<evidence type="ECO:0000256" key="10">
    <source>
        <dbReference type="SAM" id="MobiDB-lite"/>
    </source>
</evidence>
<feature type="signal peptide" evidence="11">
    <location>
        <begin position="1"/>
        <end position="26"/>
    </location>
</feature>
<keyword evidence="5" id="KW-0574">Periplasm</keyword>
<dbReference type="InterPro" id="IPR024167">
    <property type="entry name" value="Cytochrome_c4-like"/>
</dbReference>
<evidence type="ECO:0000256" key="9">
    <source>
        <dbReference type="PIRSR" id="PIRSR000005-2"/>
    </source>
</evidence>
<feature type="domain" description="Cytochrome c" evidence="12">
    <location>
        <begin position="127"/>
        <end position="217"/>
    </location>
</feature>
<evidence type="ECO:0000256" key="1">
    <source>
        <dbReference type="ARBA" id="ARBA00004418"/>
    </source>
</evidence>
<dbReference type="InterPro" id="IPR009056">
    <property type="entry name" value="Cyt_c-like_dom"/>
</dbReference>
<evidence type="ECO:0000256" key="4">
    <source>
        <dbReference type="ARBA" id="ARBA00022723"/>
    </source>
</evidence>
<reference evidence="13 14" key="1">
    <citation type="submission" date="2019-12" db="EMBL/GenBank/DDBJ databases">
        <title>Genomic-based taxomic classification of the family Erythrobacteraceae.</title>
        <authorList>
            <person name="Xu L."/>
        </authorList>
    </citation>
    <scope>NUCLEOTIDE SEQUENCE [LARGE SCALE GENOMIC DNA]</scope>
    <source>
        <strain evidence="13 14">100921-2</strain>
    </source>
</reference>
<dbReference type="GO" id="GO:0042597">
    <property type="term" value="C:periplasmic space"/>
    <property type="evidence" value="ECO:0007669"/>
    <property type="project" value="UniProtKB-SubCell"/>
</dbReference>
<keyword evidence="11" id="KW-0732">Signal</keyword>
<organism evidence="13 14">
    <name type="scientific">Tsuneonella aeria</name>
    <dbReference type="NCBI Taxonomy" id="1837929"/>
    <lineage>
        <taxon>Bacteria</taxon>
        <taxon>Pseudomonadati</taxon>
        <taxon>Pseudomonadota</taxon>
        <taxon>Alphaproteobacteria</taxon>
        <taxon>Sphingomonadales</taxon>
        <taxon>Erythrobacteraceae</taxon>
        <taxon>Tsuneonella</taxon>
    </lineage>
</organism>
<name>A0A6I4TIZ9_9SPHN</name>
<dbReference type="GO" id="GO:0020037">
    <property type="term" value="F:heme binding"/>
    <property type="evidence" value="ECO:0007669"/>
    <property type="project" value="InterPro"/>
</dbReference>
<feature type="binding site" description="covalent" evidence="8">
    <location>
        <position position="52"/>
    </location>
    <ligand>
        <name>heme c</name>
        <dbReference type="ChEBI" id="CHEBI:61717"/>
        <label>1</label>
    </ligand>
</feature>
<feature type="binding site" description="axial binding residue" evidence="9">
    <location>
        <position position="194"/>
    </location>
    <ligand>
        <name>heme c</name>
        <dbReference type="ChEBI" id="CHEBI:61717"/>
        <label>2</label>
    </ligand>
    <ligandPart>
        <name>Fe</name>
        <dbReference type="ChEBI" id="CHEBI:18248"/>
    </ligandPart>
</feature>
<dbReference type="GO" id="GO:0005506">
    <property type="term" value="F:iron ion binding"/>
    <property type="evidence" value="ECO:0007669"/>
    <property type="project" value="InterPro"/>
</dbReference>
<dbReference type="PIRSF" id="PIRSF000005">
    <property type="entry name" value="Cytochrome_c4"/>
    <property type="match status" value="1"/>
</dbReference>
<evidence type="ECO:0000313" key="13">
    <source>
        <dbReference type="EMBL" id="MXO76020.1"/>
    </source>
</evidence>
<evidence type="ECO:0000256" key="11">
    <source>
        <dbReference type="SAM" id="SignalP"/>
    </source>
</evidence>
<keyword evidence="3 8" id="KW-0349">Heme</keyword>
<feature type="chain" id="PRO_5026359010" evidence="11">
    <location>
        <begin position="27"/>
        <end position="241"/>
    </location>
</feature>
<dbReference type="PANTHER" id="PTHR33751">
    <property type="entry name" value="CBB3-TYPE CYTOCHROME C OXIDASE SUBUNIT FIXP"/>
    <property type="match status" value="1"/>
</dbReference>
<feature type="region of interest" description="Disordered" evidence="10">
    <location>
        <begin position="215"/>
        <end position="241"/>
    </location>
</feature>
<dbReference type="Pfam" id="PF00034">
    <property type="entry name" value="Cytochrom_C"/>
    <property type="match status" value="2"/>
</dbReference>
<keyword evidence="14" id="KW-1185">Reference proteome</keyword>
<dbReference type="Proteomes" id="UP000439522">
    <property type="component" value="Unassembled WGS sequence"/>
</dbReference>
<feature type="binding site" description="covalent" evidence="8">
    <location>
        <position position="149"/>
    </location>
    <ligand>
        <name>heme c</name>
        <dbReference type="ChEBI" id="CHEBI:61717"/>
        <label>2</label>
    </ligand>
</feature>
<evidence type="ECO:0000256" key="2">
    <source>
        <dbReference type="ARBA" id="ARBA00022448"/>
    </source>
</evidence>
<dbReference type="EMBL" id="WTZA01000002">
    <property type="protein sequence ID" value="MXO76020.1"/>
    <property type="molecule type" value="Genomic_DNA"/>
</dbReference>
<keyword evidence="4 9" id="KW-0479">Metal-binding</keyword>
<feature type="domain" description="Cytochrome c" evidence="12">
    <location>
        <begin position="28"/>
        <end position="115"/>
    </location>
</feature>
<dbReference type="PROSITE" id="PS51257">
    <property type="entry name" value="PROKAR_LIPOPROTEIN"/>
    <property type="match status" value="1"/>
</dbReference>
<dbReference type="SUPFAM" id="SSF46626">
    <property type="entry name" value="Cytochrome c"/>
    <property type="match status" value="2"/>
</dbReference>
<evidence type="ECO:0000256" key="7">
    <source>
        <dbReference type="ARBA" id="ARBA00023004"/>
    </source>
</evidence>
<evidence type="ECO:0000313" key="14">
    <source>
        <dbReference type="Proteomes" id="UP000439522"/>
    </source>
</evidence>
<keyword evidence="6" id="KW-0249">Electron transport</keyword>
<comment type="subcellular location">
    <subcellularLocation>
        <location evidence="1">Periplasm</location>
    </subcellularLocation>
</comment>
<comment type="PTM">
    <text evidence="8">Binds 2 heme c groups covalently per subunit.</text>
</comment>
<dbReference type="InterPro" id="IPR050597">
    <property type="entry name" value="Cytochrome_c_Oxidase_Subunit"/>
</dbReference>
<evidence type="ECO:0000256" key="8">
    <source>
        <dbReference type="PIRSR" id="PIRSR000005-1"/>
    </source>
</evidence>